<protein>
    <recommendedName>
        <fullName evidence="2">F-box domain-containing protein</fullName>
    </recommendedName>
</protein>
<evidence type="ECO:0008006" key="2">
    <source>
        <dbReference type="Google" id="ProtNLM"/>
    </source>
</evidence>
<dbReference type="SUPFAM" id="SSF81383">
    <property type="entry name" value="F-box domain"/>
    <property type="match status" value="1"/>
</dbReference>
<sequence length="131" mass="15073">MGSDQESIPSDDIVFDILTQLKSLETLDTCKLVCKGWEKMIYEWSFMPLYCRRSRMLSSFFIQDVIDNKFFSMFVAIDGPISSDVFIARLPDDMKILASYTHGILCCVRRSGKELPLICMQEHYSTMAVFA</sequence>
<dbReference type="AlphaFoldDB" id="A0AAW2RF83"/>
<reference evidence="1" key="1">
    <citation type="submission" date="2020-06" db="EMBL/GenBank/DDBJ databases">
        <authorList>
            <person name="Li T."/>
            <person name="Hu X."/>
            <person name="Zhang T."/>
            <person name="Song X."/>
            <person name="Zhang H."/>
            <person name="Dai N."/>
            <person name="Sheng W."/>
            <person name="Hou X."/>
            <person name="Wei L."/>
        </authorList>
    </citation>
    <scope>NUCLEOTIDE SEQUENCE</scope>
    <source>
        <strain evidence="1">G02</strain>
        <tissue evidence="1">Leaf</tissue>
    </source>
</reference>
<reference evidence="1" key="2">
    <citation type="journal article" date="2024" name="Plant">
        <title>Genomic evolution and insights into agronomic trait innovations of Sesamum species.</title>
        <authorList>
            <person name="Miao H."/>
            <person name="Wang L."/>
            <person name="Qu L."/>
            <person name="Liu H."/>
            <person name="Sun Y."/>
            <person name="Le M."/>
            <person name="Wang Q."/>
            <person name="Wei S."/>
            <person name="Zheng Y."/>
            <person name="Lin W."/>
            <person name="Duan Y."/>
            <person name="Cao H."/>
            <person name="Xiong S."/>
            <person name="Wang X."/>
            <person name="Wei L."/>
            <person name="Li C."/>
            <person name="Ma Q."/>
            <person name="Ju M."/>
            <person name="Zhao R."/>
            <person name="Li G."/>
            <person name="Mu C."/>
            <person name="Tian Q."/>
            <person name="Mei H."/>
            <person name="Zhang T."/>
            <person name="Gao T."/>
            <person name="Zhang H."/>
        </authorList>
    </citation>
    <scope>NUCLEOTIDE SEQUENCE</scope>
    <source>
        <strain evidence="1">G02</strain>
    </source>
</reference>
<gene>
    <name evidence="1" type="ORF">Sradi_3198200</name>
</gene>
<comment type="caution">
    <text evidence="1">The sequence shown here is derived from an EMBL/GenBank/DDBJ whole genome shotgun (WGS) entry which is preliminary data.</text>
</comment>
<dbReference type="EMBL" id="JACGWJ010000013">
    <property type="protein sequence ID" value="KAL0378927.1"/>
    <property type="molecule type" value="Genomic_DNA"/>
</dbReference>
<accession>A0AAW2RF83</accession>
<name>A0AAW2RF83_SESRA</name>
<organism evidence="1">
    <name type="scientific">Sesamum radiatum</name>
    <name type="common">Black benniseed</name>
    <dbReference type="NCBI Taxonomy" id="300843"/>
    <lineage>
        <taxon>Eukaryota</taxon>
        <taxon>Viridiplantae</taxon>
        <taxon>Streptophyta</taxon>
        <taxon>Embryophyta</taxon>
        <taxon>Tracheophyta</taxon>
        <taxon>Spermatophyta</taxon>
        <taxon>Magnoliopsida</taxon>
        <taxon>eudicotyledons</taxon>
        <taxon>Gunneridae</taxon>
        <taxon>Pentapetalae</taxon>
        <taxon>asterids</taxon>
        <taxon>lamiids</taxon>
        <taxon>Lamiales</taxon>
        <taxon>Pedaliaceae</taxon>
        <taxon>Sesamum</taxon>
    </lineage>
</organism>
<dbReference type="Gene3D" id="1.20.1280.50">
    <property type="match status" value="1"/>
</dbReference>
<proteinExistence type="predicted"/>
<evidence type="ECO:0000313" key="1">
    <source>
        <dbReference type="EMBL" id="KAL0378927.1"/>
    </source>
</evidence>
<dbReference type="InterPro" id="IPR036047">
    <property type="entry name" value="F-box-like_dom_sf"/>
</dbReference>